<dbReference type="EMBL" id="NFZX01000076">
    <property type="protein sequence ID" value="RFA32192.1"/>
    <property type="molecule type" value="Genomic_DNA"/>
</dbReference>
<evidence type="ECO:0000256" key="1">
    <source>
        <dbReference type="ARBA" id="ARBA00005007"/>
    </source>
</evidence>
<organism evidence="2 3">
    <name type="scientific">Virgibacillus dokdonensis</name>
    <dbReference type="NCBI Taxonomy" id="302167"/>
    <lineage>
        <taxon>Bacteria</taxon>
        <taxon>Bacillati</taxon>
        <taxon>Bacillota</taxon>
        <taxon>Bacilli</taxon>
        <taxon>Bacillales</taxon>
        <taxon>Bacillaceae</taxon>
        <taxon>Virgibacillus</taxon>
    </lineage>
</organism>
<comment type="pathway">
    <text evidence="1">Carbohydrate metabolism.</text>
</comment>
<dbReference type="GO" id="GO:0016301">
    <property type="term" value="F:kinase activity"/>
    <property type="evidence" value="ECO:0007669"/>
    <property type="project" value="UniProtKB-KW"/>
</dbReference>
<sequence length="429" mass="49461">MKKIPIEHLVKGVIELRGKGDCITLLGIGPMSKLLLKASFELSKEKNFPLMFIASRNQVDSYDLGGGYVCNWNQRTFMSAIKKASKEVGHNGLYYVCRDHGGPWQRDKERSDHLEENVAMEIGKKSFREDLMEGFDLLHIDPTKDPYSFGKVTPMDIVLQRTIELINFCENERIKMNLPEVGYEVGTEETNGGLTSIHAFEQFINKLNYQLEVKQLPKPTFIVGQTGTLVRKTQNIGCFNYHNAHKLANIASKQWIGLKEHNCDYLPDNILLQHPHLGIIAANVAPEFGTAETRAYLELIKVENELFDHYEIKEKSNLEEILLEKAIKSKRWKKWMMNLDSQLDASDILKDKRLAYEILEISGHYTLNEEDVKTEIKKLFLNLKCKSIDGERFVLNRIKRAINPYVECFNLKDSSFRIIKQLKNSEIYN</sequence>
<reference evidence="2 3" key="1">
    <citation type="submission" date="2017-05" db="EMBL/GenBank/DDBJ databases">
        <title>Virgibacillus sp. AK90 isolated from a saltern of Kakinada, India.</title>
        <authorList>
            <person name="Gupta V."/>
            <person name="Sidhu C."/>
            <person name="Korpole S."/>
            <person name="Pinnaka A.K."/>
        </authorList>
    </citation>
    <scope>NUCLEOTIDE SEQUENCE [LARGE SCALE GENOMIC DNA]</scope>
    <source>
        <strain evidence="2 3">AK90</strain>
    </source>
</reference>
<dbReference type="Pfam" id="PF08013">
    <property type="entry name" value="GatZ_KbaZ-like"/>
    <property type="match status" value="1"/>
</dbReference>
<keyword evidence="2" id="KW-0808">Transferase</keyword>
<evidence type="ECO:0000313" key="2">
    <source>
        <dbReference type="EMBL" id="RFA32192.1"/>
    </source>
</evidence>
<dbReference type="GO" id="GO:0009401">
    <property type="term" value="P:phosphoenolpyruvate-dependent sugar phosphotransferase system"/>
    <property type="evidence" value="ECO:0007669"/>
    <property type="project" value="TreeGrafter"/>
</dbReference>
<name>A0A3E0WGV8_9BACI</name>
<dbReference type="InterPro" id="IPR012062">
    <property type="entry name" value="GatZ/KbaZ-like"/>
</dbReference>
<evidence type="ECO:0000313" key="3">
    <source>
        <dbReference type="Proteomes" id="UP000256488"/>
    </source>
</evidence>
<dbReference type="PANTHER" id="PTHR32502">
    <property type="entry name" value="N-ACETYLGALACTOSAMINE PERMEASE II COMPONENT-RELATED"/>
    <property type="match status" value="1"/>
</dbReference>
<dbReference type="GO" id="GO:0005886">
    <property type="term" value="C:plasma membrane"/>
    <property type="evidence" value="ECO:0007669"/>
    <property type="project" value="TreeGrafter"/>
</dbReference>
<dbReference type="PANTHER" id="PTHR32502:SF2">
    <property type="entry name" value="D-TAGATOSE-1,6-BISPHOSPHATE ALDOLASE SUBUNIT KBAZ"/>
    <property type="match status" value="1"/>
</dbReference>
<dbReference type="SUPFAM" id="SSF51569">
    <property type="entry name" value="Aldolase"/>
    <property type="match status" value="1"/>
</dbReference>
<dbReference type="RefSeq" id="WP_116279628.1">
    <property type="nucleotide sequence ID" value="NZ_NFZX01000076.1"/>
</dbReference>
<dbReference type="Proteomes" id="UP000256488">
    <property type="component" value="Unassembled WGS sequence"/>
</dbReference>
<dbReference type="GO" id="GO:0005975">
    <property type="term" value="P:carbohydrate metabolic process"/>
    <property type="evidence" value="ECO:0007669"/>
    <property type="project" value="InterPro"/>
</dbReference>
<protein>
    <submittedName>
        <fullName evidence="2">Sugar-phosphate kinase</fullName>
    </submittedName>
</protein>
<dbReference type="InterPro" id="IPR050303">
    <property type="entry name" value="GatZ_KbaZ_carbometab"/>
</dbReference>
<dbReference type="InterPro" id="IPR013785">
    <property type="entry name" value="Aldolase_TIM"/>
</dbReference>
<dbReference type="Gene3D" id="3.20.20.70">
    <property type="entry name" value="Aldolase class I"/>
    <property type="match status" value="1"/>
</dbReference>
<gene>
    <name evidence="2" type="ORF">CAI16_18885</name>
</gene>
<comment type="caution">
    <text evidence="2">The sequence shown here is derived from an EMBL/GenBank/DDBJ whole genome shotgun (WGS) entry which is preliminary data.</text>
</comment>
<keyword evidence="2" id="KW-0418">Kinase</keyword>
<dbReference type="AlphaFoldDB" id="A0A3E0WGV8"/>
<accession>A0A3E0WGV8</accession>
<proteinExistence type="predicted"/>